<dbReference type="GO" id="GO:0015211">
    <property type="term" value="F:purine nucleoside transmembrane transporter activity"/>
    <property type="evidence" value="ECO:0007669"/>
    <property type="project" value="InterPro"/>
</dbReference>
<evidence type="ECO:0000256" key="4">
    <source>
        <dbReference type="ARBA" id="ARBA00022692"/>
    </source>
</evidence>
<proteinExistence type="inferred from homology"/>
<evidence type="ECO:0000256" key="7">
    <source>
        <dbReference type="SAM" id="Phobius"/>
    </source>
</evidence>
<evidence type="ECO:0000313" key="8">
    <source>
        <dbReference type="EMBL" id="CAH9066985.1"/>
    </source>
</evidence>
<dbReference type="PANTHER" id="PTHR31376">
    <property type="entry name" value="OS09G0467300 PROTEIN-RELATED"/>
    <property type="match status" value="1"/>
</dbReference>
<evidence type="ECO:0000256" key="1">
    <source>
        <dbReference type="ARBA" id="ARBA00004370"/>
    </source>
</evidence>
<dbReference type="GO" id="GO:0005345">
    <property type="term" value="F:purine nucleobase transmembrane transporter activity"/>
    <property type="evidence" value="ECO:0007669"/>
    <property type="project" value="UniProtKB-ARBA"/>
</dbReference>
<evidence type="ECO:0000256" key="5">
    <source>
        <dbReference type="ARBA" id="ARBA00022989"/>
    </source>
</evidence>
<evidence type="ECO:0000313" key="9">
    <source>
        <dbReference type="Proteomes" id="UP001152523"/>
    </source>
</evidence>
<evidence type="ECO:0000256" key="6">
    <source>
        <dbReference type="ARBA" id="ARBA00023136"/>
    </source>
</evidence>
<comment type="subcellular location">
    <subcellularLocation>
        <location evidence="1">Membrane</location>
    </subcellularLocation>
</comment>
<organism evidence="8 9">
    <name type="scientific">Cuscuta epithymum</name>
    <dbReference type="NCBI Taxonomy" id="186058"/>
    <lineage>
        <taxon>Eukaryota</taxon>
        <taxon>Viridiplantae</taxon>
        <taxon>Streptophyta</taxon>
        <taxon>Embryophyta</taxon>
        <taxon>Tracheophyta</taxon>
        <taxon>Spermatophyta</taxon>
        <taxon>Magnoliopsida</taxon>
        <taxon>eudicotyledons</taxon>
        <taxon>Gunneridae</taxon>
        <taxon>Pentapetalae</taxon>
        <taxon>asterids</taxon>
        <taxon>lamiids</taxon>
        <taxon>Solanales</taxon>
        <taxon>Convolvulaceae</taxon>
        <taxon>Cuscuteae</taxon>
        <taxon>Cuscuta</taxon>
        <taxon>Cuscuta subgen. Cuscuta</taxon>
    </lineage>
</organism>
<reference evidence="8" key="1">
    <citation type="submission" date="2022-07" db="EMBL/GenBank/DDBJ databases">
        <authorList>
            <person name="Macas J."/>
            <person name="Novak P."/>
            <person name="Neumann P."/>
        </authorList>
    </citation>
    <scope>NUCLEOTIDE SEQUENCE</scope>
</reference>
<dbReference type="Pfam" id="PF16913">
    <property type="entry name" value="PUNUT"/>
    <property type="match status" value="1"/>
</dbReference>
<keyword evidence="5 7" id="KW-1133">Transmembrane helix</keyword>
<gene>
    <name evidence="8" type="ORF">CEPIT_LOCUS2503</name>
</gene>
<protein>
    <recommendedName>
        <fullName evidence="10">Purine permease 3</fullName>
    </recommendedName>
</protein>
<sequence>MRSPNRRSPRRRQLRLLLWRGEASGVNVVPGHRHSARLHGRVRFPARETEVHGLFRQRRCFVDSGGGGVGRACRKRPAGRGVKECGFVLTVAAAALYGLILPLVELSYTKAKQTLSFGLVLEYQLIMGFVATVISTIGMLINKDFEAIPREAGDSELGEVKFYILIVGSVIVWQFFFVGAVGVISFGSSLLSGVIITVLLPVTEVFAVIFYHEKFQAEKGISLFLSIWGFVSYTYGEIKQMKKPKQLPFSVETQMMTSTSTAVVPSNQTV</sequence>
<dbReference type="GO" id="GO:0016020">
    <property type="term" value="C:membrane"/>
    <property type="evidence" value="ECO:0007669"/>
    <property type="project" value="UniProtKB-SubCell"/>
</dbReference>
<keyword evidence="3" id="KW-0813">Transport</keyword>
<feature type="transmembrane region" description="Helical" evidence="7">
    <location>
        <begin position="162"/>
        <end position="184"/>
    </location>
</feature>
<dbReference type="PANTHER" id="PTHR31376:SF1">
    <property type="entry name" value="PURINE PERMEASE 2"/>
    <property type="match status" value="1"/>
</dbReference>
<dbReference type="Proteomes" id="UP001152523">
    <property type="component" value="Unassembled WGS sequence"/>
</dbReference>
<dbReference type="AlphaFoldDB" id="A0AAV0C7B7"/>
<dbReference type="EMBL" id="CAMAPF010000012">
    <property type="protein sequence ID" value="CAH9066985.1"/>
    <property type="molecule type" value="Genomic_DNA"/>
</dbReference>
<keyword evidence="4 7" id="KW-0812">Transmembrane</keyword>
<feature type="transmembrane region" description="Helical" evidence="7">
    <location>
        <begin position="85"/>
        <end position="103"/>
    </location>
</feature>
<keyword evidence="9" id="KW-1185">Reference proteome</keyword>
<comment type="similarity">
    <text evidence="2">Belongs to the purine permeases (TC 2.A.7.14) family.</text>
</comment>
<feature type="transmembrane region" description="Helical" evidence="7">
    <location>
        <begin position="190"/>
        <end position="211"/>
    </location>
</feature>
<accession>A0AAV0C7B7</accession>
<keyword evidence="6 7" id="KW-0472">Membrane</keyword>
<evidence type="ECO:0000256" key="3">
    <source>
        <dbReference type="ARBA" id="ARBA00022448"/>
    </source>
</evidence>
<evidence type="ECO:0008006" key="10">
    <source>
        <dbReference type="Google" id="ProtNLM"/>
    </source>
</evidence>
<name>A0AAV0C7B7_9ASTE</name>
<comment type="caution">
    <text evidence="8">The sequence shown here is derived from an EMBL/GenBank/DDBJ whole genome shotgun (WGS) entry which is preliminary data.</text>
</comment>
<feature type="transmembrane region" description="Helical" evidence="7">
    <location>
        <begin position="123"/>
        <end position="141"/>
    </location>
</feature>
<evidence type="ECO:0000256" key="2">
    <source>
        <dbReference type="ARBA" id="ARBA00006213"/>
    </source>
</evidence>
<dbReference type="InterPro" id="IPR030182">
    <property type="entry name" value="PUP_plant"/>
</dbReference>